<dbReference type="PANTHER" id="PTHR31286">
    <property type="entry name" value="GLYCINE-RICH CELL WALL STRUCTURAL PROTEIN 1.8-LIKE"/>
    <property type="match status" value="1"/>
</dbReference>
<sequence>MQEGMGVGGTSSDAMNTNSDNPGSPIDTDDKVNGCKSPTASASMLNSINSTSGKNKSSFASVGNNNVALDKKLSFVPTLTYDDGKPIMMDDMTAQMCQYGKGIIGYARVLVEVQANHDFREFIIVQYRNGKGEIIRTKRIDVEYSWKPNKYEHCNVFGHSFVQCKVRTRTEEELKSAQEVVTKANNEGGSFVQNKGSGGNNHQFKDRYPGVAGKKVNASVSGWNKNDKGKGKVNQSEVSSSKNTDVQHNDRNSNKFSALDSLEDNLGNEINDVQRKEVDYFINNKMQPTPLEISKWSQDMERYFKERWDEKYNSGVINDGDEVLEELSQNGKCMVENKVEGLDGFIQPSN</sequence>
<proteinExistence type="predicted"/>
<evidence type="ECO:0008006" key="4">
    <source>
        <dbReference type="Google" id="ProtNLM"/>
    </source>
</evidence>
<feature type="compositionally biased region" description="Polar residues" evidence="1">
    <location>
        <begin position="233"/>
        <end position="244"/>
    </location>
</feature>
<evidence type="ECO:0000313" key="2">
    <source>
        <dbReference type="EMBL" id="PWA78354.1"/>
    </source>
</evidence>
<dbReference type="InterPro" id="IPR040256">
    <property type="entry name" value="At4g02000-like"/>
</dbReference>
<comment type="caution">
    <text evidence="2">The sequence shown here is derived from an EMBL/GenBank/DDBJ whole genome shotgun (WGS) entry which is preliminary data.</text>
</comment>
<feature type="region of interest" description="Disordered" evidence="1">
    <location>
        <begin position="185"/>
        <end position="253"/>
    </location>
</feature>
<reference evidence="2 3" key="1">
    <citation type="journal article" date="2018" name="Mol. Plant">
        <title>The genome of Artemisia annua provides insight into the evolution of Asteraceae family and artemisinin biosynthesis.</title>
        <authorList>
            <person name="Shen Q."/>
            <person name="Zhang L."/>
            <person name="Liao Z."/>
            <person name="Wang S."/>
            <person name="Yan T."/>
            <person name="Shi P."/>
            <person name="Liu M."/>
            <person name="Fu X."/>
            <person name="Pan Q."/>
            <person name="Wang Y."/>
            <person name="Lv Z."/>
            <person name="Lu X."/>
            <person name="Zhang F."/>
            <person name="Jiang W."/>
            <person name="Ma Y."/>
            <person name="Chen M."/>
            <person name="Hao X."/>
            <person name="Li L."/>
            <person name="Tang Y."/>
            <person name="Lv G."/>
            <person name="Zhou Y."/>
            <person name="Sun X."/>
            <person name="Brodelius P.E."/>
            <person name="Rose J.K.C."/>
            <person name="Tang K."/>
        </authorList>
    </citation>
    <scope>NUCLEOTIDE SEQUENCE [LARGE SCALE GENOMIC DNA]</scope>
    <source>
        <strain evidence="3">cv. Huhao1</strain>
        <tissue evidence="2">Leaf</tissue>
    </source>
</reference>
<organism evidence="2 3">
    <name type="scientific">Artemisia annua</name>
    <name type="common">Sweet wormwood</name>
    <dbReference type="NCBI Taxonomy" id="35608"/>
    <lineage>
        <taxon>Eukaryota</taxon>
        <taxon>Viridiplantae</taxon>
        <taxon>Streptophyta</taxon>
        <taxon>Embryophyta</taxon>
        <taxon>Tracheophyta</taxon>
        <taxon>Spermatophyta</taxon>
        <taxon>Magnoliopsida</taxon>
        <taxon>eudicotyledons</taxon>
        <taxon>Gunneridae</taxon>
        <taxon>Pentapetalae</taxon>
        <taxon>asterids</taxon>
        <taxon>campanulids</taxon>
        <taxon>Asterales</taxon>
        <taxon>Asteraceae</taxon>
        <taxon>Asteroideae</taxon>
        <taxon>Anthemideae</taxon>
        <taxon>Artemisiinae</taxon>
        <taxon>Artemisia</taxon>
    </lineage>
</organism>
<name>A0A2U1NXY7_ARTAN</name>
<dbReference type="PANTHER" id="PTHR31286:SF180">
    <property type="entry name" value="OS10G0362600 PROTEIN"/>
    <property type="match status" value="1"/>
</dbReference>
<evidence type="ECO:0000256" key="1">
    <source>
        <dbReference type="SAM" id="MobiDB-lite"/>
    </source>
</evidence>
<dbReference type="AlphaFoldDB" id="A0A2U1NXY7"/>
<feature type="compositionally biased region" description="Polar residues" evidence="1">
    <location>
        <begin position="10"/>
        <end position="22"/>
    </location>
</feature>
<evidence type="ECO:0000313" key="3">
    <source>
        <dbReference type="Proteomes" id="UP000245207"/>
    </source>
</evidence>
<gene>
    <name evidence="2" type="ORF">CTI12_AA213790</name>
</gene>
<protein>
    <recommendedName>
        <fullName evidence="4">Zinc knuckle CX2CX4HX4C</fullName>
    </recommendedName>
</protein>
<accession>A0A2U1NXY7</accession>
<feature type="region of interest" description="Disordered" evidence="1">
    <location>
        <begin position="1"/>
        <end position="39"/>
    </location>
</feature>
<dbReference type="OrthoDB" id="1939300at2759"/>
<dbReference type="Proteomes" id="UP000245207">
    <property type="component" value="Unassembled WGS sequence"/>
</dbReference>
<keyword evidence="3" id="KW-1185">Reference proteome</keyword>
<feature type="compositionally biased region" description="Polar residues" evidence="1">
    <location>
        <begin position="185"/>
        <end position="195"/>
    </location>
</feature>
<dbReference type="EMBL" id="PKPP01001999">
    <property type="protein sequence ID" value="PWA78354.1"/>
    <property type="molecule type" value="Genomic_DNA"/>
</dbReference>